<accession>A0A0J6W3W6</accession>
<organism evidence="1 2">
    <name type="scientific">Mycolicibacterium chlorophenolicum</name>
    <dbReference type="NCBI Taxonomy" id="37916"/>
    <lineage>
        <taxon>Bacteria</taxon>
        <taxon>Bacillati</taxon>
        <taxon>Actinomycetota</taxon>
        <taxon>Actinomycetes</taxon>
        <taxon>Mycobacteriales</taxon>
        <taxon>Mycobacteriaceae</taxon>
        <taxon>Mycolicibacterium</taxon>
    </lineage>
</organism>
<proteinExistence type="predicted"/>
<gene>
    <name evidence="1" type="ORF">MCHLDSM_02683</name>
</gene>
<dbReference type="SUPFAM" id="SSF56091">
    <property type="entry name" value="DNA ligase/mRNA capping enzyme, catalytic domain"/>
    <property type="match status" value="1"/>
</dbReference>
<dbReference type="AlphaFoldDB" id="A0A0J6W3W6"/>
<evidence type="ECO:0000313" key="2">
    <source>
        <dbReference type="Proteomes" id="UP000036513"/>
    </source>
</evidence>
<dbReference type="RefSeq" id="WP_060937738.1">
    <property type="nucleotide sequence ID" value="NZ_JYNL01000022.1"/>
</dbReference>
<dbReference type="SMR" id="A0A0J6W3W6"/>
<keyword evidence="2" id="KW-1185">Reference proteome</keyword>
<keyword evidence="1" id="KW-0436">Ligase</keyword>
<reference evidence="1 2" key="1">
    <citation type="journal article" date="2015" name="Genome Biol. Evol.">
        <title>Characterization of Three Mycobacterium spp. with Potential Use in Bioremediation by Genome Sequencing and Comparative Genomics.</title>
        <authorList>
            <person name="Das S."/>
            <person name="Pettersson B.M."/>
            <person name="Behra P.R."/>
            <person name="Ramesh M."/>
            <person name="Dasgupta S."/>
            <person name="Bhattacharya A."/>
            <person name="Kirsebom L.A."/>
        </authorList>
    </citation>
    <scope>NUCLEOTIDE SEQUENCE [LARGE SCALE GENOMIC DNA]</scope>
    <source>
        <strain evidence="1 2">DSM 43826</strain>
    </source>
</reference>
<dbReference type="PATRIC" id="fig|37916.4.peg.2605"/>
<dbReference type="EMBL" id="JYNL01000022">
    <property type="protein sequence ID" value="KMO77119.1"/>
    <property type="molecule type" value="Genomic_DNA"/>
</dbReference>
<dbReference type="STRING" id="37916.MCHLDSM_02683"/>
<comment type="caution">
    <text evidence="1">The sequence shown here is derived from an EMBL/GenBank/DDBJ whole genome shotgun (WGS) entry which is preliminary data.</text>
</comment>
<dbReference type="Gene3D" id="3.30.470.30">
    <property type="entry name" value="DNA ligase/mRNA capping enzyme"/>
    <property type="match status" value="1"/>
</dbReference>
<dbReference type="Proteomes" id="UP000036513">
    <property type="component" value="Unassembled WGS sequence"/>
</dbReference>
<name>A0A0J6W3W6_9MYCO</name>
<evidence type="ECO:0000313" key="1">
    <source>
        <dbReference type="EMBL" id="KMO77119.1"/>
    </source>
</evidence>
<sequence length="111" mass="12382">MNVVNIRPMLVTAGKPPRNYADFAIEVKYYRQRGVAIFDGEAVTLLSRNGANITRTARGWRGATSAARHQPVNLDGDIVAPPEGIPCFSRLQRRLPQNRRPAAQLLRSCRI</sequence>
<protein>
    <submittedName>
        <fullName evidence="1">ATP-dependent DNA ligase</fullName>
    </submittedName>
</protein>
<dbReference type="GO" id="GO:0016874">
    <property type="term" value="F:ligase activity"/>
    <property type="evidence" value="ECO:0007669"/>
    <property type="project" value="UniProtKB-KW"/>
</dbReference>